<dbReference type="EMBL" id="NESQ01000478">
    <property type="protein sequence ID" value="PUU72715.1"/>
    <property type="molecule type" value="Genomic_DNA"/>
</dbReference>
<sequence>MESLQETAIAIRLRYIINYCELVKRKIAGGLTTVLYGNYAPHNGNVVMDSVLVVCGYITDPGIIPELYEINQLDAPAYSESAMMVEMINKRATIQLNPDRYSQGWSKTKQKEFERVLRYFNYASTADWKRFEEKKVGRLPAMKAWWKITSM</sequence>
<protein>
    <submittedName>
        <fullName evidence="1">Uncharacterized protein</fullName>
    </submittedName>
</protein>
<accession>A0A2T6ZB50</accession>
<dbReference type="AlphaFoldDB" id="A0A2T6ZB50"/>
<proteinExistence type="predicted"/>
<dbReference type="OrthoDB" id="5480530at2759"/>
<organism evidence="1 2">
    <name type="scientific">Tuber borchii</name>
    <name type="common">White truffle</name>
    <dbReference type="NCBI Taxonomy" id="42251"/>
    <lineage>
        <taxon>Eukaryota</taxon>
        <taxon>Fungi</taxon>
        <taxon>Dikarya</taxon>
        <taxon>Ascomycota</taxon>
        <taxon>Pezizomycotina</taxon>
        <taxon>Pezizomycetes</taxon>
        <taxon>Pezizales</taxon>
        <taxon>Tuberaceae</taxon>
        <taxon>Tuber</taxon>
    </lineage>
</organism>
<name>A0A2T6ZB50_TUBBO</name>
<gene>
    <name evidence="1" type="ORF">B9Z19DRAFT_1069562</name>
</gene>
<keyword evidence="2" id="KW-1185">Reference proteome</keyword>
<reference evidence="1 2" key="1">
    <citation type="submission" date="2017-04" db="EMBL/GenBank/DDBJ databases">
        <title>Draft genome sequence of Tuber borchii Vittad., a whitish edible truffle.</title>
        <authorList>
            <consortium name="DOE Joint Genome Institute"/>
            <person name="Murat C."/>
            <person name="Kuo A."/>
            <person name="Barry K.W."/>
            <person name="Clum A."/>
            <person name="Dockter R.B."/>
            <person name="Fauchery L."/>
            <person name="Iotti M."/>
            <person name="Kohler A."/>
            <person name="Labutti K."/>
            <person name="Lindquist E.A."/>
            <person name="Lipzen A."/>
            <person name="Ohm R.A."/>
            <person name="Wang M."/>
            <person name="Grigoriev I.V."/>
            <person name="Zambonelli A."/>
            <person name="Martin F.M."/>
        </authorList>
    </citation>
    <scope>NUCLEOTIDE SEQUENCE [LARGE SCALE GENOMIC DNA]</scope>
    <source>
        <strain evidence="1 2">Tbo3840</strain>
    </source>
</reference>
<comment type="caution">
    <text evidence="1">The sequence shown here is derived from an EMBL/GenBank/DDBJ whole genome shotgun (WGS) entry which is preliminary data.</text>
</comment>
<evidence type="ECO:0000313" key="1">
    <source>
        <dbReference type="EMBL" id="PUU72715.1"/>
    </source>
</evidence>
<dbReference type="STRING" id="42251.A0A2T6ZB50"/>
<dbReference type="Proteomes" id="UP000244722">
    <property type="component" value="Unassembled WGS sequence"/>
</dbReference>
<evidence type="ECO:0000313" key="2">
    <source>
        <dbReference type="Proteomes" id="UP000244722"/>
    </source>
</evidence>